<evidence type="ECO:0000256" key="1">
    <source>
        <dbReference type="ARBA" id="ARBA00022676"/>
    </source>
</evidence>
<dbReference type="EMBL" id="QGDL01000001">
    <property type="protein sequence ID" value="PWJ31994.1"/>
    <property type="molecule type" value="Genomic_DNA"/>
</dbReference>
<dbReference type="GO" id="GO:0016757">
    <property type="term" value="F:glycosyltransferase activity"/>
    <property type="evidence" value="ECO:0007669"/>
    <property type="project" value="UniProtKB-KW"/>
</dbReference>
<dbReference type="PANTHER" id="PTHR22916:SF51">
    <property type="entry name" value="GLYCOSYLTRANSFERASE EPSH-RELATED"/>
    <property type="match status" value="1"/>
</dbReference>
<keyword evidence="1" id="KW-0328">Glycosyltransferase</keyword>
<dbReference type="PANTHER" id="PTHR22916">
    <property type="entry name" value="GLYCOSYLTRANSFERASE"/>
    <property type="match status" value="1"/>
</dbReference>
<sequence length="326" mass="37887">MGFPLISVIIPVYNVDTYLETCVDSVLGQSYKNLDVILVDDGSTDLSSSICDEYKKNDKRVQVIHKTNGGLSDARNYGIDIAKGIYITFVDSDDFVSVDYIDTLFKLISENNADISICKNIKFSEDEENIQLKAKNNKEIICFNNLMAMQDLFYQKHIENSAWGKLYKSELFTNVRYPIGKLYEDMGTTYKLLYKARKVIWSSAEKYYYLQRENSIMNRKFSIRNMDRVIISEEILEFVKHNVPSIENAAISRAFISNVQVLREIPLTDKNYVKEIKSIKTNIQVYRKIVLMDKNAKKINRLIALSTYLPMDFIQSWGKIYKKIYK</sequence>
<protein>
    <submittedName>
        <fullName evidence="4">Glycosyl transferase family 2</fullName>
    </submittedName>
</protein>
<proteinExistence type="predicted"/>
<evidence type="ECO:0000256" key="2">
    <source>
        <dbReference type="ARBA" id="ARBA00022679"/>
    </source>
</evidence>
<accession>A0A2Y9BAN9</accession>
<evidence type="ECO:0000313" key="5">
    <source>
        <dbReference type="Proteomes" id="UP000245845"/>
    </source>
</evidence>
<dbReference type="Proteomes" id="UP000245845">
    <property type="component" value="Unassembled WGS sequence"/>
</dbReference>
<dbReference type="RefSeq" id="WP_181368541.1">
    <property type="nucleotide sequence ID" value="NZ_BAAACK010000007.1"/>
</dbReference>
<name>A0A2Y9BAN9_9FIRM</name>
<evidence type="ECO:0000313" key="4">
    <source>
        <dbReference type="EMBL" id="PWJ31994.1"/>
    </source>
</evidence>
<evidence type="ECO:0000259" key="3">
    <source>
        <dbReference type="Pfam" id="PF00535"/>
    </source>
</evidence>
<reference evidence="4 5" key="1">
    <citation type="submission" date="2018-05" db="EMBL/GenBank/DDBJ databases">
        <title>The Hungate 1000. A catalogue of reference genomes from the rumen microbiome.</title>
        <authorList>
            <person name="Kelly W."/>
        </authorList>
    </citation>
    <scope>NUCLEOTIDE SEQUENCE [LARGE SCALE GENOMIC DNA]</scope>
    <source>
        <strain evidence="4 5">NLAE-zl-C242</strain>
    </source>
</reference>
<dbReference type="Gene3D" id="3.90.550.10">
    <property type="entry name" value="Spore Coat Polysaccharide Biosynthesis Protein SpsA, Chain A"/>
    <property type="match status" value="1"/>
</dbReference>
<organism evidence="4 5">
    <name type="scientific">Faecalicatena orotica</name>
    <dbReference type="NCBI Taxonomy" id="1544"/>
    <lineage>
        <taxon>Bacteria</taxon>
        <taxon>Bacillati</taxon>
        <taxon>Bacillota</taxon>
        <taxon>Clostridia</taxon>
        <taxon>Lachnospirales</taxon>
        <taxon>Lachnospiraceae</taxon>
        <taxon>Faecalicatena</taxon>
    </lineage>
</organism>
<comment type="caution">
    <text evidence="4">The sequence shown here is derived from an EMBL/GenBank/DDBJ whole genome shotgun (WGS) entry which is preliminary data.</text>
</comment>
<dbReference type="InterPro" id="IPR029044">
    <property type="entry name" value="Nucleotide-diphossugar_trans"/>
</dbReference>
<dbReference type="Pfam" id="PF00535">
    <property type="entry name" value="Glycos_transf_2"/>
    <property type="match status" value="1"/>
</dbReference>
<gene>
    <name evidence="4" type="ORF">A8806_101281</name>
</gene>
<keyword evidence="5" id="KW-1185">Reference proteome</keyword>
<dbReference type="InterPro" id="IPR001173">
    <property type="entry name" value="Glyco_trans_2-like"/>
</dbReference>
<keyword evidence="2 4" id="KW-0808">Transferase</keyword>
<dbReference type="AlphaFoldDB" id="A0A2Y9BAN9"/>
<dbReference type="CDD" id="cd00761">
    <property type="entry name" value="Glyco_tranf_GTA_type"/>
    <property type="match status" value="1"/>
</dbReference>
<dbReference type="SUPFAM" id="SSF53448">
    <property type="entry name" value="Nucleotide-diphospho-sugar transferases"/>
    <property type="match status" value="1"/>
</dbReference>
<feature type="domain" description="Glycosyltransferase 2-like" evidence="3">
    <location>
        <begin position="7"/>
        <end position="140"/>
    </location>
</feature>